<keyword evidence="3" id="KW-1185">Reference proteome</keyword>
<organism evidence="2 3">
    <name type="scientific">Mesorhizobium temperatum</name>
    <dbReference type="NCBI Taxonomy" id="241416"/>
    <lineage>
        <taxon>Bacteria</taxon>
        <taxon>Pseudomonadati</taxon>
        <taxon>Pseudomonadota</taxon>
        <taxon>Alphaproteobacteria</taxon>
        <taxon>Hyphomicrobiales</taxon>
        <taxon>Phyllobacteriaceae</taxon>
        <taxon>Mesorhizobium</taxon>
    </lineage>
</organism>
<proteinExistence type="predicted"/>
<evidence type="ECO:0000313" key="3">
    <source>
        <dbReference type="Proteomes" id="UP000216442"/>
    </source>
</evidence>
<reference evidence="2 3" key="1">
    <citation type="submission" date="2017-08" db="EMBL/GenBank/DDBJ databases">
        <title>Mesorhizobium wenxinae sp. nov., a novel rhizobial species isolated from root nodules of chickpea (Cicer arietinum L.).</title>
        <authorList>
            <person name="Zhang J."/>
        </authorList>
    </citation>
    <scope>NUCLEOTIDE SEQUENCE [LARGE SCALE GENOMIC DNA]</scope>
    <source>
        <strain evidence="2 3">SDW018</strain>
    </source>
</reference>
<feature type="domain" description="BioF2-like acetyltransferase" evidence="1">
    <location>
        <begin position="192"/>
        <end position="342"/>
    </location>
</feature>
<dbReference type="OrthoDB" id="8193702at2"/>
<comment type="caution">
    <text evidence="2">The sequence shown here is derived from an EMBL/GenBank/DDBJ whole genome shotgun (WGS) entry which is preliminary data.</text>
</comment>
<sequence length="409" mass="44381">MVDATASFGGNRLEAMEAAPRALSADHAGLSVSVADGAALAAYAEFCRSALFAPAQSPAWVLNWARYAEADTVLATLNAEGRPAFSLALEVTSSGPFRVARFMGGRHANGNFAAADPYWLTKADGAAIRSMLAAVAKARPDIDLVALERLLPDLDGIANPLASLAHFPSPNLSLAVDLAGGFDALLSRASGKRRRKRHRSQARKFEAVGSHRRIEAQTAGEVNRLLDAFFEMKEFRFRKMGVANVFGEPEVRAFFRALFVEALSDDKPSFVLHGLEVAGKLRAVTGSSRSGKRLICEFGAIADDDVAHASPGDFLFFDNIEEACERGFDVYDFSVGDEPYKRLWCDIETQHFEVLIPLTLTGRALVFVLRQSARLKAFVKNSPTIWKLTKMLRRKTAGQAAPAAGEDDS</sequence>
<protein>
    <submittedName>
        <fullName evidence="2">GNAT family N-acetyltransferase</fullName>
    </submittedName>
</protein>
<dbReference type="InterPro" id="IPR038740">
    <property type="entry name" value="BioF2-like_GNAT_dom"/>
</dbReference>
<dbReference type="InterPro" id="IPR016181">
    <property type="entry name" value="Acyl_CoA_acyltransferase"/>
</dbReference>
<name>A0A271LCL1_9HYPH</name>
<accession>A0A271LCL1</accession>
<evidence type="ECO:0000313" key="2">
    <source>
        <dbReference type="EMBL" id="PAQ05617.1"/>
    </source>
</evidence>
<gene>
    <name evidence="2" type="ORF">CIT26_29395</name>
</gene>
<dbReference type="Gene3D" id="3.40.630.30">
    <property type="match status" value="1"/>
</dbReference>
<dbReference type="GO" id="GO:0016740">
    <property type="term" value="F:transferase activity"/>
    <property type="evidence" value="ECO:0007669"/>
    <property type="project" value="UniProtKB-KW"/>
</dbReference>
<dbReference type="EMBL" id="NPKJ01000070">
    <property type="protein sequence ID" value="PAQ05617.1"/>
    <property type="molecule type" value="Genomic_DNA"/>
</dbReference>
<dbReference type="SUPFAM" id="SSF55729">
    <property type="entry name" value="Acyl-CoA N-acyltransferases (Nat)"/>
    <property type="match status" value="1"/>
</dbReference>
<keyword evidence="2" id="KW-0808">Transferase</keyword>
<dbReference type="Proteomes" id="UP000216442">
    <property type="component" value="Unassembled WGS sequence"/>
</dbReference>
<evidence type="ECO:0000259" key="1">
    <source>
        <dbReference type="Pfam" id="PF13480"/>
    </source>
</evidence>
<dbReference type="AlphaFoldDB" id="A0A271LCL1"/>
<dbReference type="Pfam" id="PF13480">
    <property type="entry name" value="Acetyltransf_6"/>
    <property type="match status" value="1"/>
</dbReference>
<dbReference type="RefSeq" id="WP_095495844.1">
    <property type="nucleotide sequence ID" value="NZ_NPKJ01000070.1"/>
</dbReference>